<gene>
    <name evidence="2" type="ORF">Trco_005985</name>
</gene>
<dbReference type="PANTHER" id="PTHR36124">
    <property type="match status" value="1"/>
</dbReference>
<feature type="domain" description="ER-bound oxygenase mpaB/mpaB'/Rubber oxygenase catalytic" evidence="1">
    <location>
        <begin position="107"/>
        <end position="264"/>
    </location>
</feature>
<evidence type="ECO:0000259" key="1">
    <source>
        <dbReference type="Pfam" id="PF09995"/>
    </source>
</evidence>
<dbReference type="Pfam" id="PF09995">
    <property type="entry name" value="MPAB_Lcp_cat"/>
    <property type="match status" value="1"/>
</dbReference>
<comment type="caution">
    <text evidence="2">The sequence shown here is derived from an EMBL/GenBank/DDBJ whole genome shotgun (WGS) entry which is preliminary data.</text>
</comment>
<name>A0A9P8TWA9_9HYPO</name>
<organism evidence="2 3">
    <name type="scientific">Trichoderma cornu-damae</name>
    <dbReference type="NCBI Taxonomy" id="654480"/>
    <lineage>
        <taxon>Eukaryota</taxon>
        <taxon>Fungi</taxon>
        <taxon>Dikarya</taxon>
        <taxon>Ascomycota</taxon>
        <taxon>Pezizomycotina</taxon>
        <taxon>Sordariomycetes</taxon>
        <taxon>Hypocreomycetidae</taxon>
        <taxon>Hypocreales</taxon>
        <taxon>Hypocreaceae</taxon>
        <taxon>Trichoderma</taxon>
    </lineage>
</organism>
<dbReference type="GO" id="GO:0016491">
    <property type="term" value="F:oxidoreductase activity"/>
    <property type="evidence" value="ECO:0007669"/>
    <property type="project" value="InterPro"/>
</dbReference>
<evidence type="ECO:0000313" key="3">
    <source>
        <dbReference type="Proteomes" id="UP000827724"/>
    </source>
</evidence>
<keyword evidence="3" id="KW-1185">Reference proteome</keyword>
<dbReference type="OrthoDB" id="545169at2759"/>
<dbReference type="EMBL" id="JAIWOZ010000004">
    <property type="protein sequence ID" value="KAH6606832.1"/>
    <property type="molecule type" value="Genomic_DNA"/>
</dbReference>
<accession>A0A9P8TWA9</accession>
<dbReference type="AlphaFoldDB" id="A0A9P8TWA9"/>
<protein>
    <submittedName>
        <fullName evidence="2">C6 finger domain-containing</fullName>
    </submittedName>
</protein>
<dbReference type="PANTHER" id="PTHR36124:SF1">
    <property type="entry name" value="ER-BOUND OXYGENASE MPAB_MPAB'_RUBBER OXYGENASE CATALYTIC DOMAIN-CONTAINING PROTEIN"/>
    <property type="match status" value="1"/>
</dbReference>
<dbReference type="Proteomes" id="UP000827724">
    <property type="component" value="Unassembled WGS sequence"/>
</dbReference>
<proteinExistence type="predicted"/>
<sequence>MSPWLLCLVAGLIACYAVLCSSVRFRRLNTMRKRLNFPDRESLSRMTNEDAQKIVHNLAVYEFPLLYDFSLRYAIFKAGSRISRYKISDLAKPSEASKRYATFPPGSEALAKSVARTNFLHKPYRQSGSIRNEDLLYVLFASMYEPVRFMRLYEWRELADMELAGIATFWKYIGEMMEIDYKSELGKDRWKDGIEFLADLAEWAARYENKHLSPSPDTAKLGRVLVDLLLSAYPKFLREPGYKILMVLMGERTRHAFGFPEPGVPESALAYTLLLARKLLVRHLCLPRLSPAKFIDQPDPVTGRIKHHHFLKDPWYTPVTFWSRWGPEALFRRALGLKVAGDGGEAMLPEGFLFEDLGPRDRAGKGVEETARLARVAQTKVSASACPFALPRKA</sequence>
<dbReference type="InterPro" id="IPR046366">
    <property type="entry name" value="MPAB"/>
</dbReference>
<dbReference type="InterPro" id="IPR018713">
    <property type="entry name" value="MPAB/Lcp_cat_dom"/>
</dbReference>
<reference evidence="2" key="1">
    <citation type="submission" date="2021-08" db="EMBL/GenBank/DDBJ databases">
        <title>Chromosome-Level Trichoderma cornu-damae using Hi-C Data.</title>
        <authorList>
            <person name="Kim C.S."/>
        </authorList>
    </citation>
    <scope>NUCLEOTIDE SEQUENCE</scope>
    <source>
        <strain evidence="2">KA19-0412C</strain>
    </source>
</reference>
<evidence type="ECO:0000313" key="2">
    <source>
        <dbReference type="EMBL" id="KAH6606832.1"/>
    </source>
</evidence>